<name>A0A9D4XRB3_PEA</name>
<evidence type="ECO:0000313" key="1">
    <source>
        <dbReference type="EMBL" id="KAI5424669.1"/>
    </source>
</evidence>
<keyword evidence="2" id="KW-1185">Reference proteome</keyword>
<dbReference type="Gramene" id="Psat03G0074600-T1">
    <property type="protein sequence ID" value="KAI5424669.1"/>
    <property type="gene ID" value="KIW84_030746"/>
</dbReference>
<gene>
    <name evidence="1" type="ORF">KIW84_030746</name>
</gene>
<reference evidence="1 2" key="1">
    <citation type="journal article" date="2022" name="Nat. Genet.">
        <title>Improved pea reference genome and pan-genome highlight genomic features and evolutionary characteristics.</title>
        <authorList>
            <person name="Yang T."/>
            <person name="Liu R."/>
            <person name="Luo Y."/>
            <person name="Hu S."/>
            <person name="Wang D."/>
            <person name="Wang C."/>
            <person name="Pandey M.K."/>
            <person name="Ge S."/>
            <person name="Xu Q."/>
            <person name="Li N."/>
            <person name="Li G."/>
            <person name="Huang Y."/>
            <person name="Saxena R.K."/>
            <person name="Ji Y."/>
            <person name="Li M."/>
            <person name="Yan X."/>
            <person name="He Y."/>
            <person name="Liu Y."/>
            <person name="Wang X."/>
            <person name="Xiang C."/>
            <person name="Varshney R.K."/>
            <person name="Ding H."/>
            <person name="Gao S."/>
            <person name="Zong X."/>
        </authorList>
    </citation>
    <scope>NUCLEOTIDE SEQUENCE [LARGE SCALE GENOMIC DNA]</scope>
    <source>
        <strain evidence="1 2">cv. Zhongwan 6</strain>
    </source>
</reference>
<comment type="caution">
    <text evidence="1">The sequence shown here is derived from an EMBL/GenBank/DDBJ whole genome shotgun (WGS) entry which is preliminary data.</text>
</comment>
<proteinExistence type="predicted"/>
<dbReference type="EMBL" id="JAMSHJ010000003">
    <property type="protein sequence ID" value="KAI5424669.1"/>
    <property type="molecule type" value="Genomic_DNA"/>
</dbReference>
<accession>A0A9D4XRB3</accession>
<evidence type="ECO:0000313" key="2">
    <source>
        <dbReference type="Proteomes" id="UP001058974"/>
    </source>
</evidence>
<organism evidence="1 2">
    <name type="scientific">Pisum sativum</name>
    <name type="common">Garden pea</name>
    <name type="synonym">Lathyrus oleraceus</name>
    <dbReference type="NCBI Taxonomy" id="3888"/>
    <lineage>
        <taxon>Eukaryota</taxon>
        <taxon>Viridiplantae</taxon>
        <taxon>Streptophyta</taxon>
        <taxon>Embryophyta</taxon>
        <taxon>Tracheophyta</taxon>
        <taxon>Spermatophyta</taxon>
        <taxon>Magnoliopsida</taxon>
        <taxon>eudicotyledons</taxon>
        <taxon>Gunneridae</taxon>
        <taxon>Pentapetalae</taxon>
        <taxon>rosids</taxon>
        <taxon>fabids</taxon>
        <taxon>Fabales</taxon>
        <taxon>Fabaceae</taxon>
        <taxon>Papilionoideae</taxon>
        <taxon>50 kb inversion clade</taxon>
        <taxon>NPAAA clade</taxon>
        <taxon>Hologalegina</taxon>
        <taxon>IRL clade</taxon>
        <taxon>Fabeae</taxon>
        <taxon>Lathyrus</taxon>
    </lineage>
</organism>
<dbReference type="Proteomes" id="UP001058974">
    <property type="component" value="Chromosome 3"/>
</dbReference>
<sequence length="240" mass="27570">MMDNVEYNHTPTSIDRKKRKLMELKGKLTQTGGNNKNVMHTPNCSLFINDNHTSLERTIPLRVVTNVTHIAPSDGTIPKETNNVPLYPINFQGTTTTQIHHVHSIPTSLVDSTTTTYFPPYRHSPDEGNANSYDEQYLANTSDLDESLQAESGQDYDFLSFFEACDLIKGMDSSFNIDDVNLWWKNEDDCLEKDLKPFANNEEATMLSLFAEKKNFDVEIYTEPRSSRREKTYMERLIEK</sequence>
<dbReference type="AlphaFoldDB" id="A0A9D4XRB3"/>
<protein>
    <submittedName>
        <fullName evidence="1">Uncharacterized protein</fullName>
    </submittedName>
</protein>